<dbReference type="AlphaFoldDB" id="A0A7S3YXH7"/>
<name>A0A7S3YXH7_9EUKA</name>
<dbReference type="GO" id="GO:0005802">
    <property type="term" value="C:trans-Golgi network"/>
    <property type="evidence" value="ECO:0007669"/>
    <property type="project" value="TreeGrafter"/>
</dbReference>
<gene>
    <name evidence="3" type="ORF">LGLO00237_LOCUS16301</name>
</gene>
<dbReference type="InterPro" id="IPR005373">
    <property type="entry name" value="PHAF1"/>
</dbReference>
<dbReference type="Pfam" id="PF03676">
    <property type="entry name" value="PHAF1"/>
    <property type="match status" value="1"/>
</dbReference>
<dbReference type="GO" id="GO:0043001">
    <property type="term" value="P:Golgi to plasma membrane protein transport"/>
    <property type="evidence" value="ECO:0007669"/>
    <property type="project" value="TreeGrafter"/>
</dbReference>
<reference evidence="3" key="1">
    <citation type="submission" date="2021-01" db="EMBL/GenBank/DDBJ databases">
        <authorList>
            <person name="Corre E."/>
            <person name="Pelletier E."/>
            <person name="Niang G."/>
            <person name="Scheremetjew M."/>
            <person name="Finn R."/>
            <person name="Kale V."/>
            <person name="Holt S."/>
            <person name="Cochrane G."/>
            <person name="Meng A."/>
            <person name="Brown T."/>
            <person name="Cohen L."/>
        </authorList>
    </citation>
    <scope>NUCLEOTIDE SEQUENCE</scope>
    <source>
        <strain evidence="3">CCCM811</strain>
    </source>
</reference>
<evidence type="ECO:0000256" key="1">
    <source>
        <dbReference type="ARBA" id="ARBA00024339"/>
    </source>
</evidence>
<proteinExistence type="inferred from homology"/>
<feature type="region of interest" description="Disordered" evidence="2">
    <location>
        <begin position="279"/>
        <end position="327"/>
    </location>
</feature>
<feature type="compositionally biased region" description="Low complexity" evidence="2">
    <location>
        <begin position="282"/>
        <end position="303"/>
    </location>
</feature>
<dbReference type="EMBL" id="HBIV01022658">
    <property type="protein sequence ID" value="CAE0664696.1"/>
    <property type="molecule type" value="Transcribed_RNA"/>
</dbReference>
<protein>
    <submittedName>
        <fullName evidence="3">Uncharacterized protein</fullName>
    </submittedName>
</protein>
<sequence length="425" mass="47661">MEYRRIQVQFNTSNPYRMDIGLVLSHLGLRLRFCSYSQRLKIIDVFQPMKIRMSYDSRPLSGPDTTPTFSLVSRVLGPTFPGRNNTRKRMHMLQYPGVCALFPLKKASSQRAEMTRESLEQADPVAERFFVHVGKSCAERLQLPPLETSCLYFETVVVRINTGIRFAKRKRSLLFQRHTLQHVMSILGMPDQVYVKDTDSMRIHRSPLSTKGDKGCFPLQDSRDYFLNYFQMGMDVLICGTTHKVSKIILHTNMPATRNFNRYNRCNYQIMVNSEERAEINSGSKSPASIISSPSPSSSSSSRGGHGKPGGGGGGGGNNGKQQSKKSRLISFNTSWSEIQRILGPCGRPMVYGGSPGLVDYPTPTSSETKANKRDKAQTGPMILGGASELNRLNPFKPTYFYAYEGIIFEVLPNDYIASIILFST</sequence>
<dbReference type="PANTHER" id="PTHR13465">
    <property type="entry name" value="UPF0183 PROTEIN"/>
    <property type="match status" value="1"/>
</dbReference>
<evidence type="ECO:0000313" key="3">
    <source>
        <dbReference type="EMBL" id="CAE0664696.1"/>
    </source>
</evidence>
<organism evidence="3">
    <name type="scientific">Lotharella globosa</name>
    <dbReference type="NCBI Taxonomy" id="91324"/>
    <lineage>
        <taxon>Eukaryota</taxon>
        <taxon>Sar</taxon>
        <taxon>Rhizaria</taxon>
        <taxon>Cercozoa</taxon>
        <taxon>Chlorarachniophyceae</taxon>
        <taxon>Lotharella</taxon>
    </lineage>
</organism>
<accession>A0A7S3YXH7</accession>
<dbReference type="PANTHER" id="PTHR13465:SF2">
    <property type="entry name" value="PHAGOSOME ASSEMBLY FACTOR 1"/>
    <property type="match status" value="1"/>
</dbReference>
<comment type="similarity">
    <text evidence="1">Belongs to the PHAF1 family.</text>
</comment>
<dbReference type="InterPro" id="IPR039156">
    <property type="entry name" value="PHAF1/BROMI"/>
</dbReference>
<feature type="compositionally biased region" description="Gly residues" evidence="2">
    <location>
        <begin position="307"/>
        <end position="319"/>
    </location>
</feature>
<evidence type="ECO:0000256" key="2">
    <source>
        <dbReference type="SAM" id="MobiDB-lite"/>
    </source>
</evidence>